<protein>
    <recommendedName>
        <fullName evidence="3">EMI domain-containing protein</fullName>
    </recommendedName>
</protein>
<gene>
    <name evidence="4" type="ORF">scyTo_0017853</name>
</gene>
<reference evidence="4 5" key="1">
    <citation type="journal article" date="2018" name="Nat. Ecol. Evol.">
        <title>Shark genomes provide insights into elasmobranch evolution and the origin of vertebrates.</title>
        <authorList>
            <person name="Hara Y"/>
            <person name="Yamaguchi K"/>
            <person name="Onimaru K"/>
            <person name="Kadota M"/>
            <person name="Koyanagi M"/>
            <person name="Keeley SD"/>
            <person name="Tatsumi K"/>
            <person name="Tanaka K"/>
            <person name="Motone F"/>
            <person name="Kageyama Y"/>
            <person name="Nozu R"/>
            <person name="Adachi N"/>
            <person name="Nishimura O"/>
            <person name="Nakagawa R"/>
            <person name="Tanegashima C"/>
            <person name="Kiyatake I"/>
            <person name="Matsumoto R"/>
            <person name="Murakumo K"/>
            <person name="Nishida K"/>
            <person name="Terakita A"/>
            <person name="Kuratani S"/>
            <person name="Sato K"/>
            <person name="Hyodo S Kuraku.S."/>
        </authorList>
    </citation>
    <scope>NUCLEOTIDE SEQUENCE [LARGE SCALE GENOMIC DNA]</scope>
</reference>
<evidence type="ECO:0000259" key="3">
    <source>
        <dbReference type="PROSITE" id="PS51041"/>
    </source>
</evidence>
<sequence length="114" mass="12479">MVLTVSKQGADLPELHLYCRSGMSSFLLLWFMIQVLGCPGSTAFHYPFAAATHQFGSPEQAAGQPGSVARGRRNWCPYTVSKIVSCHVQNGSVGLLQRIYQGCHWPGHCSSLVR</sequence>
<keyword evidence="1" id="KW-0732">Signal</keyword>
<dbReference type="PROSITE" id="PS51041">
    <property type="entry name" value="EMI"/>
    <property type="match status" value="1"/>
</dbReference>
<dbReference type="OMA" id="YTVSKIV"/>
<name>A0A401Q1G2_SCYTO</name>
<dbReference type="Proteomes" id="UP000288216">
    <property type="component" value="Unassembled WGS sequence"/>
</dbReference>
<dbReference type="EMBL" id="BFAA01011946">
    <property type="protein sequence ID" value="GCB79194.1"/>
    <property type="molecule type" value="Genomic_DNA"/>
</dbReference>
<dbReference type="STRING" id="75743.A0A401Q1G2"/>
<proteinExistence type="predicted"/>
<dbReference type="OrthoDB" id="10071545at2759"/>
<accession>A0A401Q1G2</accession>
<evidence type="ECO:0000256" key="1">
    <source>
        <dbReference type="ARBA" id="ARBA00022729"/>
    </source>
</evidence>
<dbReference type="InterPro" id="IPR011489">
    <property type="entry name" value="EMI_domain"/>
</dbReference>
<feature type="domain" description="EMI" evidence="3">
    <location>
        <begin position="72"/>
        <end position="114"/>
    </location>
</feature>
<evidence type="ECO:0000313" key="4">
    <source>
        <dbReference type="EMBL" id="GCB79194.1"/>
    </source>
</evidence>
<evidence type="ECO:0000313" key="5">
    <source>
        <dbReference type="Proteomes" id="UP000288216"/>
    </source>
</evidence>
<organism evidence="4 5">
    <name type="scientific">Scyliorhinus torazame</name>
    <name type="common">Cloudy catshark</name>
    <name type="synonym">Catulus torazame</name>
    <dbReference type="NCBI Taxonomy" id="75743"/>
    <lineage>
        <taxon>Eukaryota</taxon>
        <taxon>Metazoa</taxon>
        <taxon>Chordata</taxon>
        <taxon>Craniata</taxon>
        <taxon>Vertebrata</taxon>
        <taxon>Chondrichthyes</taxon>
        <taxon>Elasmobranchii</taxon>
        <taxon>Galeomorphii</taxon>
        <taxon>Galeoidea</taxon>
        <taxon>Carcharhiniformes</taxon>
        <taxon>Scyliorhinidae</taxon>
        <taxon>Scyliorhinus</taxon>
    </lineage>
</organism>
<comment type="caution">
    <text evidence="4">The sequence shown here is derived from an EMBL/GenBank/DDBJ whole genome shotgun (WGS) entry which is preliminary data.</text>
</comment>
<dbReference type="AlphaFoldDB" id="A0A401Q1G2"/>
<evidence type="ECO:0000256" key="2">
    <source>
        <dbReference type="ARBA" id="ARBA00023157"/>
    </source>
</evidence>
<keyword evidence="5" id="KW-1185">Reference proteome</keyword>
<keyword evidence="2" id="KW-1015">Disulfide bond</keyword>